<evidence type="ECO:0000313" key="1">
    <source>
        <dbReference type="EMBL" id="MEU1952113.1"/>
    </source>
</evidence>
<dbReference type="RefSeq" id="WP_356956746.1">
    <property type="nucleotide sequence ID" value="NZ_JBEYBD010000007.1"/>
</dbReference>
<keyword evidence="2" id="KW-1185">Reference proteome</keyword>
<proteinExistence type="predicted"/>
<evidence type="ECO:0008006" key="3">
    <source>
        <dbReference type="Google" id="ProtNLM"/>
    </source>
</evidence>
<dbReference type="EMBL" id="JBEYBF010000005">
    <property type="protein sequence ID" value="MEU1952113.1"/>
    <property type="molecule type" value="Genomic_DNA"/>
</dbReference>
<reference evidence="1 2" key="1">
    <citation type="submission" date="2024-06" db="EMBL/GenBank/DDBJ databases">
        <title>The Natural Products Discovery Center: Release of the First 8490 Sequenced Strains for Exploring Actinobacteria Biosynthetic Diversity.</title>
        <authorList>
            <person name="Kalkreuter E."/>
            <person name="Kautsar S.A."/>
            <person name="Yang D."/>
            <person name="Bader C.D."/>
            <person name="Teijaro C.N."/>
            <person name="Fluegel L."/>
            <person name="Davis C.M."/>
            <person name="Simpson J.R."/>
            <person name="Lauterbach L."/>
            <person name="Steele A.D."/>
            <person name="Gui C."/>
            <person name="Meng S."/>
            <person name="Li G."/>
            <person name="Viehrig K."/>
            <person name="Ye F."/>
            <person name="Su P."/>
            <person name="Kiefer A.F."/>
            <person name="Nichols A."/>
            <person name="Cepeda A.J."/>
            <person name="Yan W."/>
            <person name="Fan B."/>
            <person name="Jiang Y."/>
            <person name="Adhikari A."/>
            <person name="Zheng C.-J."/>
            <person name="Schuster L."/>
            <person name="Cowan T.M."/>
            <person name="Smanski M.J."/>
            <person name="Chevrette M.G."/>
            <person name="De Carvalho L.P.S."/>
            <person name="Shen B."/>
        </authorList>
    </citation>
    <scope>NUCLEOTIDE SEQUENCE [LARGE SCALE GENOMIC DNA]</scope>
    <source>
        <strain evidence="1 2">NPDC019708</strain>
    </source>
</reference>
<gene>
    <name evidence="1" type="ORF">ABZ510_09635</name>
</gene>
<evidence type="ECO:0000313" key="2">
    <source>
        <dbReference type="Proteomes" id="UP001550628"/>
    </source>
</evidence>
<name>A0ABV2WMK7_9NOCA</name>
<protein>
    <recommendedName>
        <fullName evidence="3">Adhesin domain-containing protein</fullName>
    </recommendedName>
</protein>
<accession>A0ABV2WMK7</accession>
<sequence>MPTFETPEPIAVTVEVLSGEVTVTAADRTDTVVTVRPADESKKGDIRAAEQTRVDFTAGALSVITPRDWRTYTPFGGNPSIVVTIEVPTGSRWKGTAAVGRLVGTGELGRCDLEVAAGDIVVERPTDSVNAKTAKGDIRIVEAVRGELRLETSMGELEVGIGPGSAARLEAGARHGTVQNRMEPVDPAESHRNIVRVYAHNSYGDIIVRHASVV</sequence>
<dbReference type="Proteomes" id="UP001550628">
    <property type="component" value="Unassembled WGS sequence"/>
</dbReference>
<comment type="caution">
    <text evidence="1">The sequence shown here is derived from an EMBL/GenBank/DDBJ whole genome shotgun (WGS) entry which is preliminary data.</text>
</comment>
<organism evidence="1 2">
    <name type="scientific">Nocardia rhamnosiphila</name>
    <dbReference type="NCBI Taxonomy" id="426716"/>
    <lineage>
        <taxon>Bacteria</taxon>
        <taxon>Bacillati</taxon>
        <taxon>Actinomycetota</taxon>
        <taxon>Actinomycetes</taxon>
        <taxon>Mycobacteriales</taxon>
        <taxon>Nocardiaceae</taxon>
        <taxon>Nocardia</taxon>
    </lineage>
</organism>